<dbReference type="GO" id="GO:0031071">
    <property type="term" value="F:cysteine desulfurase activity"/>
    <property type="evidence" value="ECO:0007669"/>
    <property type="project" value="UniProtKB-EC"/>
</dbReference>
<dbReference type="NCBIfam" id="TIGR01979">
    <property type="entry name" value="sufS"/>
    <property type="match status" value="1"/>
</dbReference>
<evidence type="ECO:0000256" key="4">
    <source>
        <dbReference type="ARBA" id="ARBA00012239"/>
    </source>
</evidence>
<dbReference type="PANTHER" id="PTHR43586">
    <property type="entry name" value="CYSTEINE DESULFURASE"/>
    <property type="match status" value="1"/>
</dbReference>
<evidence type="ECO:0000256" key="5">
    <source>
        <dbReference type="ARBA" id="ARBA00021850"/>
    </source>
</evidence>
<keyword evidence="11" id="KW-1185">Reference proteome</keyword>
<gene>
    <name evidence="10" type="primary">csdA</name>
    <name evidence="10" type="ORF">VXS06_15790</name>
</gene>
<comment type="function">
    <text evidence="2">Catalyzes the removal of elemental sulfur and selenium atoms from L-cysteine, L-cystine, L-selenocysteine, and L-selenocystine to produce L-alanine.</text>
</comment>
<comment type="similarity">
    <text evidence="3">Belongs to the class-V pyridoxal-phosphate-dependent aminotransferase family. Csd subfamily.</text>
</comment>
<keyword evidence="7" id="KW-0663">Pyridoxal phosphate</keyword>
<dbReference type="InterPro" id="IPR010970">
    <property type="entry name" value="Cys_dSase_SufS"/>
</dbReference>
<protein>
    <recommendedName>
        <fullName evidence="5">Probable cysteine desulfurase</fullName>
        <ecNumber evidence="4">2.8.1.7</ecNumber>
    </recommendedName>
</protein>
<name>A0ABU6LC68_9GAMM</name>
<dbReference type="Pfam" id="PF00266">
    <property type="entry name" value="Aminotran_5"/>
    <property type="match status" value="1"/>
</dbReference>
<dbReference type="PIRSF" id="PIRSF005572">
    <property type="entry name" value="NifS"/>
    <property type="match status" value="1"/>
</dbReference>
<evidence type="ECO:0000256" key="2">
    <source>
        <dbReference type="ARBA" id="ARBA00002824"/>
    </source>
</evidence>
<dbReference type="EMBL" id="JAYXUG010000016">
    <property type="protein sequence ID" value="MEC6833229.1"/>
    <property type="molecule type" value="Genomic_DNA"/>
</dbReference>
<dbReference type="InterPro" id="IPR015424">
    <property type="entry name" value="PyrdxlP-dep_Trfase"/>
</dbReference>
<dbReference type="Gene3D" id="3.40.640.10">
    <property type="entry name" value="Type I PLP-dependent aspartate aminotransferase-like (Major domain)"/>
    <property type="match status" value="1"/>
</dbReference>
<evidence type="ECO:0000256" key="3">
    <source>
        <dbReference type="ARBA" id="ARBA00010447"/>
    </source>
</evidence>
<dbReference type="Gene3D" id="3.90.1150.10">
    <property type="entry name" value="Aspartate Aminotransferase, domain 1"/>
    <property type="match status" value="1"/>
</dbReference>
<dbReference type="InterPro" id="IPR000192">
    <property type="entry name" value="Aminotrans_V_dom"/>
</dbReference>
<reference evidence="10 11" key="1">
    <citation type="submission" date="2024-01" db="EMBL/GenBank/DDBJ databases">
        <title>Active colonisers of the gastrointestinal tract of Atlantic salmon farmed in a warm water region.</title>
        <authorList>
            <person name="Bowman J.P."/>
        </authorList>
    </citation>
    <scope>NUCLEOTIDE SEQUENCE [LARGE SCALE GENOMIC DNA]</scope>
    <source>
        <strain evidence="10 11">S3MW1</strain>
    </source>
</reference>
<evidence type="ECO:0000256" key="1">
    <source>
        <dbReference type="ARBA" id="ARBA00001933"/>
    </source>
</evidence>
<comment type="cofactor">
    <cofactor evidence="1">
        <name>pyridoxal 5'-phosphate</name>
        <dbReference type="ChEBI" id="CHEBI:597326"/>
    </cofactor>
</comment>
<sequence>MTIPFDIKQIQTQFPALQHSDDAPRAVYLDSAATAQKPAIVIDTLSHYYSGYNANVHRGNHRLATNATLAFEQARTTVQHFIGAASPKEIIWTRGATEALNLIAQTYARTHLQAGDEILVGEMEHHANIVPWQMVAEQTGAKVVKIPMRNDCTLDTDAYLQLLSTKTKIVAVAHITNVTGTRNPIESMIAAAHQYGAVVVIDGAQGIAHEQVDVQALDADFYVFSGHKIYAPAGIGALYGKQALLEAMPPWHGGGKMVEKVSFSGTSYAALPGKFEAGTPNVAGSLALAAAIEWLQNIDRQGAEQHIADLRQQALDGIKDIEGLRIIGLQPNASLFSFVVEGVHHQDIATLLDQQQIALRAGHHCAHPMLDALGLTGTLRVSLALYNDQQDVARFIAALHKACDLL</sequence>
<evidence type="ECO:0000256" key="7">
    <source>
        <dbReference type="ARBA" id="ARBA00022898"/>
    </source>
</evidence>
<organism evidence="10 11">
    <name type="scientific">Photobacterium toruni</name>
    <dbReference type="NCBI Taxonomy" id="1935446"/>
    <lineage>
        <taxon>Bacteria</taxon>
        <taxon>Pseudomonadati</taxon>
        <taxon>Pseudomonadota</taxon>
        <taxon>Gammaproteobacteria</taxon>
        <taxon>Vibrionales</taxon>
        <taxon>Vibrionaceae</taxon>
        <taxon>Photobacterium</taxon>
    </lineage>
</organism>
<accession>A0ABU6LC68</accession>
<evidence type="ECO:0000256" key="8">
    <source>
        <dbReference type="ARBA" id="ARBA00050776"/>
    </source>
</evidence>
<dbReference type="RefSeq" id="WP_327775427.1">
    <property type="nucleotide sequence ID" value="NZ_JAYXUG010000016.1"/>
</dbReference>
<dbReference type="InterPro" id="IPR022471">
    <property type="entry name" value="Cys_desulphurase_CdsA"/>
</dbReference>
<dbReference type="NCBIfam" id="TIGR03392">
    <property type="entry name" value="FeS_syn_CsdA"/>
    <property type="match status" value="1"/>
</dbReference>
<evidence type="ECO:0000313" key="10">
    <source>
        <dbReference type="EMBL" id="MEC6833229.1"/>
    </source>
</evidence>
<comment type="catalytic activity">
    <reaction evidence="8">
        <text>(sulfur carrier)-H + L-cysteine = (sulfur carrier)-SH + L-alanine</text>
        <dbReference type="Rhea" id="RHEA:43892"/>
        <dbReference type="Rhea" id="RHEA-COMP:14737"/>
        <dbReference type="Rhea" id="RHEA-COMP:14739"/>
        <dbReference type="ChEBI" id="CHEBI:29917"/>
        <dbReference type="ChEBI" id="CHEBI:35235"/>
        <dbReference type="ChEBI" id="CHEBI:57972"/>
        <dbReference type="ChEBI" id="CHEBI:64428"/>
        <dbReference type="EC" id="2.8.1.7"/>
    </reaction>
</comment>
<evidence type="ECO:0000259" key="9">
    <source>
        <dbReference type="Pfam" id="PF00266"/>
    </source>
</evidence>
<comment type="caution">
    <text evidence="10">The sequence shown here is derived from an EMBL/GenBank/DDBJ whole genome shotgun (WGS) entry which is preliminary data.</text>
</comment>
<dbReference type="InterPro" id="IPR015422">
    <property type="entry name" value="PyrdxlP-dep_Trfase_small"/>
</dbReference>
<dbReference type="PANTHER" id="PTHR43586:SF8">
    <property type="entry name" value="CYSTEINE DESULFURASE 1, CHLOROPLASTIC"/>
    <property type="match status" value="1"/>
</dbReference>
<dbReference type="Proteomes" id="UP001306119">
    <property type="component" value="Unassembled WGS sequence"/>
</dbReference>
<proteinExistence type="inferred from homology"/>
<keyword evidence="6 10" id="KW-0808">Transferase</keyword>
<dbReference type="EC" id="2.8.1.7" evidence="4"/>
<dbReference type="CDD" id="cd06453">
    <property type="entry name" value="SufS_like"/>
    <property type="match status" value="1"/>
</dbReference>
<dbReference type="InterPro" id="IPR015421">
    <property type="entry name" value="PyrdxlP-dep_Trfase_major"/>
</dbReference>
<dbReference type="InterPro" id="IPR016454">
    <property type="entry name" value="Cysteine_dSase"/>
</dbReference>
<evidence type="ECO:0000313" key="11">
    <source>
        <dbReference type="Proteomes" id="UP001306119"/>
    </source>
</evidence>
<dbReference type="SUPFAM" id="SSF53383">
    <property type="entry name" value="PLP-dependent transferases"/>
    <property type="match status" value="1"/>
</dbReference>
<evidence type="ECO:0000256" key="6">
    <source>
        <dbReference type="ARBA" id="ARBA00022679"/>
    </source>
</evidence>
<feature type="domain" description="Aminotransferase class V" evidence="9">
    <location>
        <begin position="27"/>
        <end position="395"/>
    </location>
</feature>